<organism evidence="1 2">
    <name type="scientific">Halteria grandinella</name>
    <dbReference type="NCBI Taxonomy" id="5974"/>
    <lineage>
        <taxon>Eukaryota</taxon>
        <taxon>Sar</taxon>
        <taxon>Alveolata</taxon>
        <taxon>Ciliophora</taxon>
        <taxon>Intramacronucleata</taxon>
        <taxon>Spirotrichea</taxon>
        <taxon>Stichotrichia</taxon>
        <taxon>Sporadotrichida</taxon>
        <taxon>Halteriidae</taxon>
        <taxon>Halteria</taxon>
    </lineage>
</organism>
<protein>
    <submittedName>
        <fullName evidence="1">Uncharacterized protein</fullName>
    </submittedName>
</protein>
<evidence type="ECO:0000313" key="2">
    <source>
        <dbReference type="Proteomes" id="UP000785679"/>
    </source>
</evidence>
<dbReference type="AlphaFoldDB" id="A0A8J8NH47"/>
<sequence length="101" mass="12120">MYQNRRLSPASSSPLYRNVNIPCTYKDIQKLIKSNCNQNKLLLKLINSFRFVLNNTPKYIINIPLKIIMLDKFQKREKVIQRPIRVWIPRKLKFNLLPNHL</sequence>
<reference evidence="1" key="1">
    <citation type="submission" date="2019-06" db="EMBL/GenBank/DDBJ databases">
        <authorList>
            <person name="Zheng W."/>
        </authorList>
    </citation>
    <scope>NUCLEOTIDE SEQUENCE</scope>
    <source>
        <strain evidence="1">QDHG01</strain>
    </source>
</reference>
<dbReference type="EMBL" id="RRYP01016511">
    <property type="protein sequence ID" value="TNV75061.1"/>
    <property type="molecule type" value="Genomic_DNA"/>
</dbReference>
<name>A0A8J8NH47_HALGN</name>
<proteinExistence type="predicted"/>
<evidence type="ECO:0000313" key="1">
    <source>
        <dbReference type="EMBL" id="TNV75061.1"/>
    </source>
</evidence>
<accession>A0A8J8NH47</accession>
<dbReference type="Proteomes" id="UP000785679">
    <property type="component" value="Unassembled WGS sequence"/>
</dbReference>
<comment type="caution">
    <text evidence="1">The sequence shown here is derived from an EMBL/GenBank/DDBJ whole genome shotgun (WGS) entry which is preliminary data.</text>
</comment>
<keyword evidence="2" id="KW-1185">Reference proteome</keyword>
<gene>
    <name evidence="1" type="ORF">FGO68_gene1713</name>
</gene>